<reference evidence="2 3" key="1">
    <citation type="submission" date="2012-12" db="EMBL/GenBank/DDBJ databases">
        <title>Novel taxa of Listeriaceae from agricultural environments in the United States.</title>
        <authorList>
            <person name="den Bakker H.C."/>
            <person name="Allred A."/>
            <person name="Warchocki S."/>
            <person name="Wright E.M."/>
            <person name="Burrell A."/>
            <person name="Nightingale K.K."/>
            <person name="Kephart D."/>
            <person name="Wiedmann M."/>
        </authorList>
    </citation>
    <scope>NUCLEOTIDE SEQUENCE [LARGE SCALE GENOMIC DNA]</scope>
    <source>
        <strain evidence="2 3">FSL F6-1037</strain>
    </source>
</reference>
<organism evidence="2 3">
    <name type="scientific">Brochothrix campestris FSL F6-1037</name>
    <dbReference type="NCBI Taxonomy" id="1265861"/>
    <lineage>
        <taxon>Bacteria</taxon>
        <taxon>Bacillati</taxon>
        <taxon>Bacillota</taxon>
        <taxon>Bacilli</taxon>
        <taxon>Bacillales</taxon>
        <taxon>Listeriaceae</taxon>
        <taxon>Brochothrix</taxon>
    </lineage>
</organism>
<sequence>MTTILNEYEINASTMIIQPLMISKYDCHAIVIDSEGSHQIAQNPVKLISDGCKFFGSSFEGRKSATKHLIGFTHKAPIMIDSMSSIFTFPTTSPKRKTDCTWIFPQHLSQYHKAPHAKTHLVFYNGFELTLDMSFDSFSNQLARTSLLHMKLLGNFDKTKRKATYADATYNSMQVAEGDPPYHTRVSPSKSIDHNILQHRQQR</sequence>
<dbReference type="InterPro" id="IPR010461">
    <property type="entry name" value="ComK"/>
</dbReference>
<protein>
    <submittedName>
        <fullName evidence="2">Competence transcription factor</fullName>
    </submittedName>
</protein>
<dbReference type="OrthoDB" id="2417337at2"/>
<feature type="region of interest" description="Disordered" evidence="1">
    <location>
        <begin position="176"/>
        <end position="203"/>
    </location>
</feature>
<evidence type="ECO:0000313" key="3">
    <source>
        <dbReference type="Proteomes" id="UP000019243"/>
    </source>
</evidence>
<accession>W7CLZ0</accession>
<keyword evidence="3" id="KW-1185">Reference proteome</keyword>
<evidence type="ECO:0000313" key="2">
    <source>
        <dbReference type="EMBL" id="EUJ40539.1"/>
    </source>
</evidence>
<comment type="caution">
    <text evidence="2">The sequence shown here is derived from an EMBL/GenBank/DDBJ whole genome shotgun (WGS) entry which is preliminary data.</text>
</comment>
<dbReference type="GO" id="GO:0030420">
    <property type="term" value="P:establishment of competence for transformation"/>
    <property type="evidence" value="ECO:0007669"/>
    <property type="project" value="InterPro"/>
</dbReference>
<evidence type="ECO:0000256" key="1">
    <source>
        <dbReference type="SAM" id="MobiDB-lite"/>
    </source>
</evidence>
<gene>
    <name evidence="2" type="ORF">BCAMP_04874</name>
</gene>
<proteinExistence type="predicted"/>
<dbReference type="AlphaFoldDB" id="W7CLZ0"/>
<dbReference type="Proteomes" id="UP000019243">
    <property type="component" value="Unassembled WGS sequence"/>
</dbReference>
<dbReference type="PIRSF" id="PIRSF011560">
    <property type="entry name" value="ComK"/>
    <property type="match status" value="1"/>
</dbReference>
<dbReference type="RefSeq" id="WP_035314014.1">
    <property type="nucleotide sequence ID" value="NZ_AODH01000017.1"/>
</dbReference>
<name>W7CLZ0_9LIST</name>
<dbReference type="EMBL" id="AODH01000017">
    <property type="protein sequence ID" value="EUJ40539.1"/>
    <property type="molecule type" value="Genomic_DNA"/>
</dbReference>
<dbReference type="STRING" id="1265861.BCAMP_04874"/>
<dbReference type="Pfam" id="PF06338">
    <property type="entry name" value="ComK"/>
    <property type="match status" value="1"/>
</dbReference>